<evidence type="ECO:0000256" key="3">
    <source>
        <dbReference type="ARBA" id="ARBA00022448"/>
    </source>
</evidence>
<dbReference type="InterPro" id="IPR058624">
    <property type="entry name" value="MdtA-like_HH"/>
</dbReference>
<dbReference type="InterPro" id="IPR006143">
    <property type="entry name" value="RND_pump_MFP"/>
</dbReference>
<protein>
    <submittedName>
        <fullName evidence="13">Efflux RND transporter periplasmic adaptor subunit</fullName>
    </submittedName>
</protein>
<dbReference type="GO" id="GO:0030313">
    <property type="term" value="C:cell envelope"/>
    <property type="evidence" value="ECO:0007669"/>
    <property type="project" value="UniProtKB-SubCell"/>
</dbReference>
<evidence type="ECO:0000259" key="11">
    <source>
        <dbReference type="Pfam" id="PF25944"/>
    </source>
</evidence>
<gene>
    <name evidence="13" type="ORF">FHP25_02715</name>
</gene>
<proteinExistence type="inferred from homology"/>
<keyword evidence="5" id="KW-0997">Cell inner membrane</keyword>
<dbReference type="GO" id="GO:1990281">
    <property type="term" value="C:efflux pump complex"/>
    <property type="evidence" value="ECO:0007669"/>
    <property type="project" value="TreeGrafter"/>
</dbReference>
<evidence type="ECO:0000259" key="10">
    <source>
        <dbReference type="Pfam" id="PF25917"/>
    </source>
</evidence>
<dbReference type="Pfam" id="PF25967">
    <property type="entry name" value="RND-MFP_C"/>
    <property type="match status" value="1"/>
</dbReference>
<evidence type="ECO:0000256" key="6">
    <source>
        <dbReference type="ARBA" id="ARBA00023136"/>
    </source>
</evidence>
<dbReference type="Pfam" id="PF25876">
    <property type="entry name" value="HH_MFP_RND"/>
    <property type="match status" value="1"/>
</dbReference>
<keyword evidence="8" id="KW-0812">Transmembrane</keyword>
<dbReference type="Pfam" id="PF25917">
    <property type="entry name" value="BSH_RND"/>
    <property type="match status" value="1"/>
</dbReference>
<comment type="subcellular location">
    <subcellularLocation>
        <location evidence="1">Cell membrane</location>
    </subcellularLocation>
</comment>
<keyword evidence="8" id="KW-1133">Transmembrane helix</keyword>
<keyword evidence="3" id="KW-0813">Transport</keyword>
<evidence type="ECO:0000313" key="14">
    <source>
        <dbReference type="Proteomes" id="UP000321638"/>
    </source>
</evidence>
<dbReference type="Proteomes" id="UP000321638">
    <property type="component" value="Unassembled WGS sequence"/>
</dbReference>
<dbReference type="Gene3D" id="1.10.287.470">
    <property type="entry name" value="Helix hairpin bin"/>
    <property type="match status" value="1"/>
</dbReference>
<dbReference type="PANTHER" id="PTHR30469:SF36">
    <property type="entry name" value="BLL3903 PROTEIN"/>
    <property type="match status" value="1"/>
</dbReference>
<dbReference type="Gene3D" id="2.40.420.20">
    <property type="match status" value="1"/>
</dbReference>
<reference evidence="13 14" key="1">
    <citation type="submission" date="2019-06" db="EMBL/GenBank/DDBJ databases">
        <title>New taxonomy in bacterial strain CC-CFT640, isolated from vineyard.</title>
        <authorList>
            <person name="Lin S.-Y."/>
            <person name="Tsai C.-F."/>
            <person name="Young C.-C."/>
        </authorList>
    </citation>
    <scope>NUCLEOTIDE SEQUENCE [LARGE SCALE GENOMIC DNA]</scope>
    <source>
        <strain evidence="13 14">CC-CFT640</strain>
    </source>
</reference>
<organism evidence="13 14">
    <name type="scientific">Vineibacter terrae</name>
    <dbReference type="NCBI Taxonomy" id="2586908"/>
    <lineage>
        <taxon>Bacteria</taxon>
        <taxon>Pseudomonadati</taxon>
        <taxon>Pseudomonadota</taxon>
        <taxon>Alphaproteobacteria</taxon>
        <taxon>Hyphomicrobiales</taxon>
        <taxon>Vineibacter</taxon>
    </lineage>
</organism>
<feature type="transmembrane region" description="Helical" evidence="8">
    <location>
        <begin position="42"/>
        <end position="59"/>
    </location>
</feature>
<feature type="domain" description="Multidrug resistance protein MdtA-like C-terminal permuted SH3" evidence="12">
    <location>
        <begin position="337"/>
        <end position="395"/>
    </location>
</feature>
<dbReference type="GO" id="GO:0015562">
    <property type="term" value="F:efflux transmembrane transporter activity"/>
    <property type="evidence" value="ECO:0007669"/>
    <property type="project" value="TreeGrafter"/>
</dbReference>
<evidence type="ECO:0000313" key="13">
    <source>
        <dbReference type="EMBL" id="TXL81998.1"/>
    </source>
</evidence>
<keyword evidence="6 8" id="KW-0472">Membrane</keyword>
<dbReference type="Gene3D" id="2.40.30.170">
    <property type="match status" value="1"/>
</dbReference>
<dbReference type="FunFam" id="2.40.420.20:FF:000001">
    <property type="entry name" value="Efflux RND transporter periplasmic adaptor subunit"/>
    <property type="match status" value="1"/>
</dbReference>
<dbReference type="InterPro" id="IPR058627">
    <property type="entry name" value="MdtA-like_C"/>
</dbReference>
<dbReference type="AlphaFoldDB" id="A0A5C8PUK6"/>
<dbReference type="EMBL" id="VDUZ01000002">
    <property type="protein sequence ID" value="TXL81998.1"/>
    <property type="molecule type" value="Genomic_DNA"/>
</dbReference>
<dbReference type="InterPro" id="IPR058625">
    <property type="entry name" value="MdtA-like_BSH"/>
</dbReference>
<comment type="similarity">
    <text evidence="2">Belongs to the membrane fusion protein (MFP) (TC 8.A.1) family.</text>
</comment>
<evidence type="ECO:0000256" key="2">
    <source>
        <dbReference type="ARBA" id="ARBA00009477"/>
    </source>
</evidence>
<feature type="domain" description="Multidrug resistance protein MdtA-like beta-barrel" evidence="11">
    <location>
        <begin position="251"/>
        <end position="329"/>
    </location>
</feature>
<keyword evidence="14" id="KW-1185">Reference proteome</keyword>
<name>A0A5C8PUK6_9HYPH</name>
<feature type="region of interest" description="Disordered" evidence="7">
    <location>
        <begin position="402"/>
        <end position="426"/>
    </location>
</feature>
<evidence type="ECO:0000256" key="4">
    <source>
        <dbReference type="ARBA" id="ARBA00022475"/>
    </source>
</evidence>
<evidence type="ECO:0000259" key="12">
    <source>
        <dbReference type="Pfam" id="PF25967"/>
    </source>
</evidence>
<evidence type="ECO:0000256" key="1">
    <source>
        <dbReference type="ARBA" id="ARBA00004236"/>
    </source>
</evidence>
<feature type="domain" description="Multidrug resistance protein MdtA-like barrel-sandwich hybrid" evidence="10">
    <location>
        <begin position="105"/>
        <end position="246"/>
    </location>
</feature>
<feature type="domain" description="Multidrug resistance protein MdtA-like alpha-helical hairpin" evidence="9">
    <location>
        <begin position="145"/>
        <end position="214"/>
    </location>
</feature>
<dbReference type="InterPro" id="IPR058626">
    <property type="entry name" value="MdtA-like_b-barrel"/>
</dbReference>
<dbReference type="Pfam" id="PF25944">
    <property type="entry name" value="Beta-barrel_RND"/>
    <property type="match status" value="1"/>
</dbReference>
<comment type="caution">
    <text evidence="13">The sequence shown here is derived from an EMBL/GenBank/DDBJ whole genome shotgun (WGS) entry which is preliminary data.</text>
</comment>
<keyword evidence="4" id="KW-1003">Cell membrane</keyword>
<evidence type="ECO:0000256" key="8">
    <source>
        <dbReference type="SAM" id="Phobius"/>
    </source>
</evidence>
<dbReference type="SUPFAM" id="SSF111369">
    <property type="entry name" value="HlyD-like secretion proteins"/>
    <property type="match status" value="1"/>
</dbReference>
<dbReference type="PANTHER" id="PTHR30469">
    <property type="entry name" value="MULTIDRUG RESISTANCE PROTEIN MDTA"/>
    <property type="match status" value="1"/>
</dbReference>
<dbReference type="Gene3D" id="2.40.50.100">
    <property type="match status" value="1"/>
</dbReference>
<dbReference type="OrthoDB" id="9783047at2"/>
<accession>A0A5C8PUK6</accession>
<dbReference type="NCBIfam" id="TIGR01730">
    <property type="entry name" value="RND_mfp"/>
    <property type="match status" value="1"/>
</dbReference>
<evidence type="ECO:0000256" key="7">
    <source>
        <dbReference type="SAM" id="MobiDB-lite"/>
    </source>
</evidence>
<evidence type="ECO:0000256" key="5">
    <source>
        <dbReference type="ARBA" id="ARBA00022519"/>
    </source>
</evidence>
<evidence type="ECO:0000259" key="9">
    <source>
        <dbReference type="Pfam" id="PF25876"/>
    </source>
</evidence>
<sequence length="426" mass="44808">MERQHAGFKHLPADTISSVTCIRRHAGRCVPRGPIRMIKARFLAVAVLLVVGAVGAWAFRAAGPPPSPGAGRPAEAAKPVSATDAVARPMPVLIDAIGHVETQQSVVVRSRIDGVVAKVWVEDGQEVKAGDKLVTLDARQAQASLAQAEGAVLRDKAQLENARRDLARLEPLARAGAVSRQLLDQAVGNVAALEGTLAADQAQVESFKVQLTYTEIRAPIGGRIGTIGTRLGTSVRAADATAVVTINQLDPIYVNYAVPQRELAALQDAMAVGPVPVRVVIAGREKQPLEGKVAYIDNTIDTTSGTLSVRATVANSDRRLWPGQFVNTTTTVRIDQQAVVIPAEALQTGQNGTFVFLIKPDMTVTTRPVVVDRVLGDSAVIRSGVAAGDKVVTSGQLRLSEGSKVEIRPPAAPANTAPGAKPEKPS</sequence>